<dbReference type="Proteomes" id="UP000800094">
    <property type="component" value="Unassembled WGS sequence"/>
</dbReference>
<gene>
    <name evidence="2" type="ORF">BU26DRAFT_518532</name>
</gene>
<accession>A0A6A6IIN9</accession>
<name>A0A6A6IIN9_9PLEO</name>
<organism evidence="2 3">
    <name type="scientific">Trematosphaeria pertusa</name>
    <dbReference type="NCBI Taxonomy" id="390896"/>
    <lineage>
        <taxon>Eukaryota</taxon>
        <taxon>Fungi</taxon>
        <taxon>Dikarya</taxon>
        <taxon>Ascomycota</taxon>
        <taxon>Pezizomycotina</taxon>
        <taxon>Dothideomycetes</taxon>
        <taxon>Pleosporomycetidae</taxon>
        <taxon>Pleosporales</taxon>
        <taxon>Massarineae</taxon>
        <taxon>Trematosphaeriaceae</taxon>
        <taxon>Trematosphaeria</taxon>
    </lineage>
</organism>
<dbReference type="GeneID" id="54582168"/>
<keyword evidence="1" id="KW-0175">Coiled coil</keyword>
<keyword evidence="3" id="KW-1185">Reference proteome</keyword>
<feature type="coiled-coil region" evidence="1">
    <location>
        <begin position="123"/>
        <end position="217"/>
    </location>
</feature>
<evidence type="ECO:0000313" key="3">
    <source>
        <dbReference type="Proteomes" id="UP000800094"/>
    </source>
</evidence>
<protein>
    <submittedName>
        <fullName evidence="2">Uncharacterized protein</fullName>
    </submittedName>
</protein>
<dbReference type="RefSeq" id="XP_033685083.1">
    <property type="nucleotide sequence ID" value="XM_033828838.1"/>
</dbReference>
<dbReference type="EMBL" id="ML987194">
    <property type="protein sequence ID" value="KAF2250079.1"/>
    <property type="molecule type" value="Genomic_DNA"/>
</dbReference>
<reference evidence="2" key="1">
    <citation type="journal article" date="2020" name="Stud. Mycol.">
        <title>101 Dothideomycetes genomes: a test case for predicting lifestyles and emergence of pathogens.</title>
        <authorList>
            <person name="Haridas S."/>
            <person name="Albert R."/>
            <person name="Binder M."/>
            <person name="Bloem J."/>
            <person name="Labutti K."/>
            <person name="Salamov A."/>
            <person name="Andreopoulos B."/>
            <person name="Baker S."/>
            <person name="Barry K."/>
            <person name="Bills G."/>
            <person name="Bluhm B."/>
            <person name="Cannon C."/>
            <person name="Castanera R."/>
            <person name="Culley D."/>
            <person name="Daum C."/>
            <person name="Ezra D."/>
            <person name="Gonzalez J."/>
            <person name="Henrissat B."/>
            <person name="Kuo A."/>
            <person name="Liang C."/>
            <person name="Lipzen A."/>
            <person name="Lutzoni F."/>
            <person name="Magnuson J."/>
            <person name="Mondo S."/>
            <person name="Nolan M."/>
            <person name="Ohm R."/>
            <person name="Pangilinan J."/>
            <person name="Park H.-J."/>
            <person name="Ramirez L."/>
            <person name="Alfaro M."/>
            <person name="Sun H."/>
            <person name="Tritt A."/>
            <person name="Yoshinaga Y."/>
            <person name="Zwiers L.-H."/>
            <person name="Turgeon B."/>
            <person name="Goodwin S."/>
            <person name="Spatafora J."/>
            <person name="Crous P."/>
            <person name="Grigoriev I."/>
        </authorList>
    </citation>
    <scope>NUCLEOTIDE SEQUENCE</scope>
    <source>
        <strain evidence="2">CBS 122368</strain>
    </source>
</reference>
<evidence type="ECO:0000313" key="2">
    <source>
        <dbReference type="EMBL" id="KAF2250079.1"/>
    </source>
</evidence>
<sequence length="225" mass="25372">MYRTGAEIWPIGLQGEASGVDFKVAHEVHDTNVDDVMYRLEFKKDSTTNAVFLHLTTVTLGAPSSSDATARDISTQIRILQEAKEKLQTEAASYAALALASTPLQPEQAKQALEERKPITQSIASLNLQISALTLQEHELEKNAKLQSRLEHMAAKHKTEIKQLQDEKAAVEKRVLDMREEHLRQVAHMRQQHERAMDRVKSEKKETNKRLEALEGVVGLDMLRS</sequence>
<feature type="coiled-coil region" evidence="1">
    <location>
        <begin position="70"/>
        <end position="97"/>
    </location>
</feature>
<dbReference type="AlphaFoldDB" id="A0A6A6IIN9"/>
<evidence type="ECO:0000256" key="1">
    <source>
        <dbReference type="SAM" id="Coils"/>
    </source>
</evidence>
<proteinExistence type="predicted"/>